<feature type="compositionally biased region" description="Basic and acidic residues" evidence="1">
    <location>
        <begin position="99"/>
        <end position="109"/>
    </location>
</feature>
<feature type="compositionally biased region" description="Pro residues" evidence="1">
    <location>
        <begin position="256"/>
        <end position="274"/>
    </location>
</feature>
<name>A0ABN8Y603_RANTA</name>
<feature type="compositionally biased region" description="Basic and acidic residues" evidence="1">
    <location>
        <begin position="200"/>
        <end position="213"/>
    </location>
</feature>
<keyword evidence="3" id="KW-1185">Reference proteome</keyword>
<accession>A0ABN8Y603</accession>
<dbReference type="Proteomes" id="UP001176941">
    <property type="component" value="Chromosome 12"/>
</dbReference>
<protein>
    <submittedName>
        <fullName evidence="2">Uncharacterized protein</fullName>
    </submittedName>
</protein>
<organism evidence="2 3">
    <name type="scientific">Rangifer tarandus platyrhynchus</name>
    <name type="common">Svalbard reindeer</name>
    <dbReference type="NCBI Taxonomy" id="3082113"/>
    <lineage>
        <taxon>Eukaryota</taxon>
        <taxon>Metazoa</taxon>
        <taxon>Chordata</taxon>
        <taxon>Craniata</taxon>
        <taxon>Vertebrata</taxon>
        <taxon>Euteleostomi</taxon>
        <taxon>Mammalia</taxon>
        <taxon>Eutheria</taxon>
        <taxon>Laurasiatheria</taxon>
        <taxon>Artiodactyla</taxon>
        <taxon>Ruminantia</taxon>
        <taxon>Pecora</taxon>
        <taxon>Cervidae</taxon>
        <taxon>Odocoileinae</taxon>
        <taxon>Rangifer</taxon>
    </lineage>
</organism>
<dbReference type="EMBL" id="OX459948">
    <property type="protein sequence ID" value="CAI9155236.1"/>
    <property type="molecule type" value="Genomic_DNA"/>
</dbReference>
<feature type="compositionally biased region" description="Low complexity" evidence="1">
    <location>
        <begin position="74"/>
        <end position="87"/>
    </location>
</feature>
<gene>
    <name evidence="2" type="ORF">MRATA1EN1_LOCUS4198</name>
</gene>
<feature type="compositionally biased region" description="Low complexity" evidence="1">
    <location>
        <begin position="123"/>
        <end position="134"/>
    </location>
</feature>
<evidence type="ECO:0000256" key="1">
    <source>
        <dbReference type="SAM" id="MobiDB-lite"/>
    </source>
</evidence>
<evidence type="ECO:0000313" key="3">
    <source>
        <dbReference type="Proteomes" id="UP001176941"/>
    </source>
</evidence>
<feature type="compositionally biased region" description="Basic and acidic residues" evidence="1">
    <location>
        <begin position="47"/>
        <end position="66"/>
    </location>
</feature>
<feature type="compositionally biased region" description="Low complexity" evidence="1">
    <location>
        <begin position="220"/>
        <end position="234"/>
    </location>
</feature>
<feature type="region of interest" description="Disordered" evidence="1">
    <location>
        <begin position="14"/>
        <end position="274"/>
    </location>
</feature>
<sequence>MNSTHFNTFWKVQTIETTDGARDGPPKQTFGASESAYLAGIPSPSGKETDTRKVLRTRDERPREGALAEGVPGGAPTRAPSSPGPRSGLPPTPGALRGRGPERRPESVRATRPASPVEPRPRPGGSCRSRPGCSAAARSFGVVRDRGAALPPQLGHRPRLTSAALPCAARAGHRAPGTAGRRSRGPRGTGAGPPGPPGGRARDREGRGVRDARQLGAELAAARSQSSGRAPAARAGERGRELGASCRGRERVSPPVCTPPSAPPPAPPLPQPPF</sequence>
<feature type="compositionally biased region" description="Basic and acidic residues" evidence="1">
    <location>
        <begin position="235"/>
        <end position="252"/>
    </location>
</feature>
<evidence type="ECO:0000313" key="2">
    <source>
        <dbReference type="EMBL" id="CAI9155236.1"/>
    </source>
</evidence>
<proteinExistence type="predicted"/>
<reference evidence="2" key="1">
    <citation type="submission" date="2023-04" db="EMBL/GenBank/DDBJ databases">
        <authorList>
            <consortium name="ELIXIR-Norway"/>
        </authorList>
    </citation>
    <scope>NUCLEOTIDE SEQUENCE [LARGE SCALE GENOMIC DNA]</scope>
</reference>